<dbReference type="SUPFAM" id="SSF53756">
    <property type="entry name" value="UDP-Glycosyltransferase/glycogen phosphorylase"/>
    <property type="match status" value="1"/>
</dbReference>
<dbReference type="InterPro" id="IPR001296">
    <property type="entry name" value="Glyco_trans_1"/>
</dbReference>
<dbReference type="EC" id="2.4.99.12" evidence="3 9"/>
<keyword evidence="5" id="KW-0472">Membrane</keyword>
<dbReference type="PANTHER" id="PTHR42755">
    <property type="entry name" value="3-DEOXY-MANNO-OCTULOSONATE CYTIDYLYLTRANSFERASE"/>
    <property type="match status" value="1"/>
</dbReference>
<dbReference type="Pfam" id="PF00534">
    <property type="entry name" value="Glycos_transf_1"/>
    <property type="match status" value="1"/>
</dbReference>
<comment type="subcellular location">
    <subcellularLocation>
        <location evidence="1">Cell envelope</location>
    </subcellularLocation>
    <subcellularLocation>
        <location evidence="9">Cell membrane</location>
    </subcellularLocation>
</comment>
<dbReference type="Proteomes" id="UP000248631">
    <property type="component" value="Unassembled WGS sequence"/>
</dbReference>
<evidence type="ECO:0000313" key="13">
    <source>
        <dbReference type="Proteomes" id="UP000248631"/>
    </source>
</evidence>
<proteinExistence type="inferred from homology"/>
<keyword evidence="6 9" id="KW-0808">Transferase</keyword>
<accession>A0ABX9BVK3</accession>
<evidence type="ECO:0000256" key="6">
    <source>
        <dbReference type="ARBA" id="ARBA00022679"/>
    </source>
</evidence>
<evidence type="ECO:0000256" key="8">
    <source>
        <dbReference type="ARBA" id="ARBA00049183"/>
    </source>
</evidence>
<organism evidence="12 13">
    <name type="scientific">Herbaspirillum rubrisubalbicans</name>
    <dbReference type="NCBI Taxonomy" id="80842"/>
    <lineage>
        <taxon>Bacteria</taxon>
        <taxon>Pseudomonadati</taxon>
        <taxon>Pseudomonadota</taxon>
        <taxon>Betaproteobacteria</taxon>
        <taxon>Burkholderiales</taxon>
        <taxon>Oxalobacteraceae</taxon>
        <taxon>Herbaspirillum</taxon>
    </lineage>
</organism>
<dbReference type="NCBIfam" id="NF004386">
    <property type="entry name" value="PRK05749.1-2"/>
    <property type="match status" value="1"/>
</dbReference>
<comment type="function">
    <text evidence="9">Involved in lipopolysaccharide (LPS) biosynthesis. Catalyzes the transfer of 3-deoxy-D-manno-octulosonate (Kdo) residue(s) from CMP-Kdo to lipid IV(A), the tetraacyldisaccharide-1,4'-bisphosphate precursor of lipid A.</text>
</comment>
<dbReference type="RefSeq" id="WP_112069973.1">
    <property type="nucleotide sequence ID" value="NZ_JUGD01000035.1"/>
</dbReference>
<gene>
    <name evidence="12" type="ORF">RB24_24500</name>
</gene>
<comment type="catalytic activity">
    <reaction evidence="8 9">
        <text>lipid IVA (E. coli) + CMP-3-deoxy-beta-D-manno-octulosonate = alpha-Kdo-(2-&gt;6)-lipid IVA (E. coli) + CMP + H(+)</text>
        <dbReference type="Rhea" id="RHEA:28066"/>
        <dbReference type="ChEBI" id="CHEBI:15378"/>
        <dbReference type="ChEBI" id="CHEBI:58603"/>
        <dbReference type="ChEBI" id="CHEBI:60364"/>
        <dbReference type="ChEBI" id="CHEBI:60377"/>
        <dbReference type="ChEBI" id="CHEBI:85987"/>
        <dbReference type="EC" id="2.4.99.12"/>
    </reaction>
</comment>
<evidence type="ECO:0000256" key="1">
    <source>
        <dbReference type="ARBA" id="ARBA00004196"/>
    </source>
</evidence>
<dbReference type="InterPro" id="IPR039901">
    <property type="entry name" value="Kdotransferase"/>
</dbReference>
<dbReference type="InterPro" id="IPR007507">
    <property type="entry name" value="Glycos_transf_N"/>
</dbReference>
<dbReference type="GO" id="GO:0016740">
    <property type="term" value="F:transferase activity"/>
    <property type="evidence" value="ECO:0007669"/>
    <property type="project" value="UniProtKB-KW"/>
</dbReference>
<keyword evidence="13" id="KW-1185">Reference proteome</keyword>
<feature type="domain" description="3-deoxy-D-manno-octulosonic-acid transferase N-terminal" evidence="11">
    <location>
        <begin position="33"/>
        <end position="213"/>
    </location>
</feature>
<keyword evidence="5" id="KW-0997">Cell inner membrane</keyword>
<sequence length="424" mass="47085">MRLLYCAIWWLALPLVLLRLWRRGRKEPGYRAHVAERLGFYPRLPDPQARFIWVHAVSVGEARAAQPLIEALLQHYPQHSILLTCMTATGRDTGAQVYGKHGERVLQSFLPYDIGWMCARFLRHFRPVVCVLMETEVWPTLIEQCRRHRVPVMLANARLSARSLRRGLRFATLLRPAAEAIDVVGAQSEADAERLRAFGAGHVEVTGSLKFDVQPPVEMVERGLGWKRGIGERKVLLCASTREGEEALILDALAKLGRSDWLTIIVPRHPQRFDEVAGMIRSHGLRLRRRSELAPGAALDEVDVLLGDSMGEMFAYYAACDAAFIGGSLLPLGGQNLIEAFALGKPVLIGEHTFNFLHISEDAVADGAAARVEDAVALMRQWAQLMADPARMAAMAQAATMFAQRHQGATARSLVLLQPLMGRA</sequence>
<evidence type="ECO:0000256" key="4">
    <source>
        <dbReference type="ARBA" id="ARBA00019077"/>
    </source>
</evidence>
<dbReference type="InterPro" id="IPR038107">
    <property type="entry name" value="Glycos_transf_N_sf"/>
</dbReference>
<comment type="similarity">
    <text evidence="9">Belongs to the glycosyltransferase group 1 family.</text>
</comment>
<evidence type="ECO:0000256" key="3">
    <source>
        <dbReference type="ARBA" id="ARBA00012621"/>
    </source>
</evidence>
<evidence type="ECO:0000256" key="9">
    <source>
        <dbReference type="RuleBase" id="RU365103"/>
    </source>
</evidence>
<comment type="caution">
    <text evidence="12">The sequence shown here is derived from an EMBL/GenBank/DDBJ whole genome shotgun (WGS) entry which is preliminary data.</text>
</comment>
<dbReference type="Gene3D" id="3.40.50.11720">
    <property type="entry name" value="3-Deoxy-D-manno-octulosonic-acid transferase, N-terminal domain"/>
    <property type="match status" value="1"/>
</dbReference>
<name>A0ABX9BVK3_9BURK</name>
<evidence type="ECO:0000259" key="10">
    <source>
        <dbReference type="Pfam" id="PF00534"/>
    </source>
</evidence>
<feature type="domain" description="Glycosyl transferase family 1" evidence="10">
    <location>
        <begin position="278"/>
        <end position="399"/>
    </location>
</feature>
<dbReference type="Pfam" id="PF04413">
    <property type="entry name" value="Glycos_transf_N"/>
    <property type="match status" value="1"/>
</dbReference>
<keyword evidence="9" id="KW-0448">Lipopolysaccharide biosynthesis</keyword>
<reference evidence="12 13" key="1">
    <citation type="submission" date="2014-12" db="EMBL/GenBank/DDBJ databases">
        <title>Complete genome sequence of Herbaspirillum rubrisubalbicans Os38.</title>
        <authorList>
            <person name="Chen M."/>
            <person name="An Q."/>
        </authorList>
    </citation>
    <scope>NUCLEOTIDE SEQUENCE [LARGE SCALE GENOMIC DNA]</scope>
    <source>
        <strain evidence="12 13">Os38</strain>
    </source>
</reference>
<evidence type="ECO:0000256" key="2">
    <source>
        <dbReference type="ARBA" id="ARBA00004713"/>
    </source>
</evidence>
<dbReference type="Gene3D" id="3.40.50.2000">
    <property type="entry name" value="Glycogen Phosphorylase B"/>
    <property type="match status" value="1"/>
</dbReference>
<protein>
    <recommendedName>
        <fullName evidence="4 9">3-deoxy-D-manno-octulosonic acid transferase</fullName>
        <shortName evidence="9">Kdo transferase</shortName>
        <ecNumber evidence="3 9">2.4.99.12</ecNumber>
    </recommendedName>
    <alternativeName>
        <fullName evidence="7 9">Lipid IV(A) 3-deoxy-D-manno-octulosonic acid transferase</fullName>
    </alternativeName>
</protein>
<dbReference type="EMBL" id="JUGD01000035">
    <property type="protein sequence ID" value="RAM61665.1"/>
    <property type="molecule type" value="Genomic_DNA"/>
</dbReference>
<comment type="pathway">
    <text evidence="2 9">Bacterial outer membrane biogenesis; LPS core biosynthesis.</text>
</comment>
<evidence type="ECO:0000313" key="12">
    <source>
        <dbReference type="EMBL" id="RAM61665.1"/>
    </source>
</evidence>
<evidence type="ECO:0000256" key="7">
    <source>
        <dbReference type="ARBA" id="ARBA00031445"/>
    </source>
</evidence>
<evidence type="ECO:0000256" key="5">
    <source>
        <dbReference type="ARBA" id="ARBA00022519"/>
    </source>
</evidence>
<keyword evidence="9" id="KW-1003">Cell membrane</keyword>
<evidence type="ECO:0000259" key="11">
    <source>
        <dbReference type="Pfam" id="PF04413"/>
    </source>
</evidence>
<dbReference type="PANTHER" id="PTHR42755:SF1">
    <property type="entry name" value="3-DEOXY-D-MANNO-OCTULOSONIC ACID TRANSFERASE, MITOCHONDRIAL-RELATED"/>
    <property type="match status" value="1"/>
</dbReference>